<dbReference type="InterPro" id="IPR023401">
    <property type="entry name" value="ODC_N"/>
</dbReference>
<name>A0A365YKA1_9MICC</name>
<dbReference type="PANTHER" id="PTHR13812:SF19">
    <property type="entry name" value="KETIMINE REDUCTASE MU-CRYSTALLIN"/>
    <property type="match status" value="1"/>
</dbReference>
<dbReference type="GO" id="GO:0005737">
    <property type="term" value="C:cytoplasm"/>
    <property type="evidence" value="ECO:0007669"/>
    <property type="project" value="TreeGrafter"/>
</dbReference>
<feature type="region of interest" description="Disordered" evidence="1">
    <location>
        <begin position="1"/>
        <end position="23"/>
    </location>
</feature>
<keyword evidence="3" id="KW-1185">Reference proteome</keyword>
<dbReference type="SUPFAM" id="SSF51735">
    <property type="entry name" value="NAD(P)-binding Rossmann-fold domains"/>
    <property type="match status" value="1"/>
</dbReference>
<evidence type="ECO:0000313" key="2">
    <source>
        <dbReference type="EMBL" id="RBM02969.1"/>
    </source>
</evidence>
<dbReference type="Gene3D" id="3.40.50.720">
    <property type="entry name" value="NAD(P)-binding Rossmann-like Domain"/>
    <property type="match status" value="1"/>
</dbReference>
<evidence type="ECO:0000256" key="1">
    <source>
        <dbReference type="SAM" id="MobiDB-lite"/>
    </source>
</evidence>
<sequence length="315" mass="33299">MQTTTSTAPTWYSTQQVREAVSPDDARRLLENALAGGFDPASDPDRTSKPAGSGELLLMPATIGDWSGIKVVSVAPENPEHGLPRIQATYLLMDSKTLSTQALLEGAMLTELRTPAMSAVAADHLAPAGACTLMVFGTGPQAWGHIEAMSRIRPISQVLVSARNEQRIEDLVQRTKQFGLQARAADPAEVAQAQIVVCATSAREPLFDGALVQPGACVVAMGSHEPGARELDADLMGRSVVIVEDPATALREAGDVIQAIADGTLGRDGFSTVSQLVRGEVARSTQRPNVFKGTGMAWQDLVVAVGVHEHFASRA</sequence>
<accession>A0A365YKA1</accession>
<dbReference type="RefSeq" id="WP_113606838.1">
    <property type="nucleotide sequence ID" value="NZ_POAF01000002.1"/>
</dbReference>
<dbReference type="EMBL" id="POAF01000002">
    <property type="protein sequence ID" value="RBM02969.1"/>
    <property type="molecule type" value="Genomic_DNA"/>
</dbReference>
<dbReference type="Pfam" id="PF02423">
    <property type="entry name" value="OCD_Mu_crystall"/>
    <property type="match status" value="1"/>
</dbReference>
<evidence type="ECO:0000313" key="3">
    <source>
        <dbReference type="Proteomes" id="UP000252167"/>
    </source>
</evidence>
<protein>
    <submittedName>
        <fullName evidence="2">Ornithine cyclodeaminase</fullName>
    </submittedName>
</protein>
<reference evidence="2 3" key="1">
    <citation type="submission" date="2018-01" db="EMBL/GenBank/DDBJ databases">
        <title>Glutamicibacter soli strain NHPC-3 Whole genome sequence and assembly.</title>
        <authorList>
            <person name="Choudhury P."/>
            <person name="Gupta D."/>
            <person name="Sengupta K."/>
            <person name="Jawed A."/>
            <person name="Sultana N."/>
            <person name="Saha P."/>
        </authorList>
    </citation>
    <scope>NUCLEOTIDE SEQUENCE [LARGE SCALE GENOMIC DNA]</scope>
    <source>
        <strain evidence="2 3">NHPC-3</strain>
    </source>
</reference>
<comment type="caution">
    <text evidence="2">The sequence shown here is derived from an EMBL/GenBank/DDBJ whole genome shotgun (WGS) entry which is preliminary data.</text>
</comment>
<dbReference type="InterPro" id="IPR036291">
    <property type="entry name" value="NAD(P)-bd_dom_sf"/>
</dbReference>
<dbReference type="Gene3D" id="3.30.1780.10">
    <property type="entry name" value="ornithine cyclodeaminase, domain 1"/>
    <property type="match status" value="1"/>
</dbReference>
<dbReference type="Proteomes" id="UP000252167">
    <property type="component" value="Unassembled WGS sequence"/>
</dbReference>
<organism evidence="2 3">
    <name type="scientific">Glutamicibacter soli</name>
    <dbReference type="NCBI Taxonomy" id="453836"/>
    <lineage>
        <taxon>Bacteria</taxon>
        <taxon>Bacillati</taxon>
        <taxon>Actinomycetota</taxon>
        <taxon>Actinomycetes</taxon>
        <taxon>Micrococcales</taxon>
        <taxon>Micrococcaceae</taxon>
        <taxon>Glutamicibacter</taxon>
    </lineage>
</organism>
<dbReference type="PANTHER" id="PTHR13812">
    <property type="entry name" value="KETIMINE REDUCTASE MU-CRYSTALLIN"/>
    <property type="match status" value="1"/>
</dbReference>
<proteinExistence type="predicted"/>
<feature type="compositionally biased region" description="Low complexity" evidence="1">
    <location>
        <begin position="1"/>
        <end position="14"/>
    </location>
</feature>
<dbReference type="AlphaFoldDB" id="A0A365YKA1"/>
<gene>
    <name evidence="2" type="ORF">C1H84_06015</name>
</gene>
<dbReference type="InterPro" id="IPR003462">
    <property type="entry name" value="ODC_Mu_crystall"/>
</dbReference>
<dbReference type="PIRSF" id="PIRSF001439">
    <property type="entry name" value="CryM"/>
    <property type="match status" value="1"/>
</dbReference>